<dbReference type="AlphaFoldDB" id="A0AAV1IA69"/>
<evidence type="ECO:0000313" key="2">
    <source>
        <dbReference type="EMBL" id="CAK0783992.1"/>
    </source>
</evidence>
<dbReference type="EMBL" id="CAUYUE010000009">
    <property type="protein sequence ID" value="CAK0783992.1"/>
    <property type="molecule type" value="Genomic_DNA"/>
</dbReference>
<feature type="compositionally biased region" description="Basic and acidic residues" evidence="1">
    <location>
        <begin position="13"/>
        <end position="26"/>
    </location>
</feature>
<evidence type="ECO:0000256" key="1">
    <source>
        <dbReference type="SAM" id="MobiDB-lite"/>
    </source>
</evidence>
<keyword evidence="3" id="KW-1185">Reference proteome</keyword>
<accession>A0AAV1IA69</accession>
<gene>
    <name evidence="2" type="ORF">CVIRNUC_007195</name>
</gene>
<evidence type="ECO:0000313" key="3">
    <source>
        <dbReference type="Proteomes" id="UP001314263"/>
    </source>
</evidence>
<proteinExistence type="predicted"/>
<feature type="region of interest" description="Disordered" evidence="1">
    <location>
        <begin position="1"/>
        <end position="41"/>
    </location>
</feature>
<feature type="compositionally biased region" description="Polar residues" evidence="1">
    <location>
        <begin position="27"/>
        <end position="41"/>
    </location>
</feature>
<reference evidence="2 3" key="1">
    <citation type="submission" date="2023-10" db="EMBL/GenBank/DDBJ databases">
        <authorList>
            <person name="Maclean D."/>
            <person name="Macfadyen A."/>
        </authorList>
    </citation>
    <scope>NUCLEOTIDE SEQUENCE [LARGE SCALE GENOMIC DNA]</scope>
</reference>
<name>A0AAV1IA69_9CHLO</name>
<organism evidence="2 3">
    <name type="scientific">Coccomyxa viridis</name>
    <dbReference type="NCBI Taxonomy" id="1274662"/>
    <lineage>
        <taxon>Eukaryota</taxon>
        <taxon>Viridiplantae</taxon>
        <taxon>Chlorophyta</taxon>
        <taxon>core chlorophytes</taxon>
        <taxon>Trebouxiophyceae</taxon>
        <taxon>Trebouxiophyceae incertae sedis</taxon>
        <taxon>Coccomyxaceae</taxon>
        <taxon>Coccomyxa</taxon>
    </lineage>
</organism>
<dbReference type="Proteomes" id="UP001314263">
    <property type="component" value="Unassembled WGS sequence"/>
</dbReference>
<comment type="caution">
    <text evidence="2">The sequence shown here is derived from an EMBL/GenBank/DDBJ whole genome shotgun (WGS) entry which is preliminary data.</text>
</comment>
<feature type="compositionally biased region" description="Polar residues" evidence="1">
    <location>
        <begin position="65"/>
        <end position="75"/>
    </location>
</feature>
<feature type="region of interest" description="Disordered" evidence="1">
    <location>
        <begin position="54"/>
        <end position="75"/>
    </location>
</feature>
<sequence length="257" mass="26725">MARGRRHKHANSLKKEAKKASGREKAQASQPANSSSIPDGIQTHTHISAERLLDARPPSCGDGRMNNQAPPSDGSTMAFQAKLLKQLSVAVDVRAGGTQSTESGAADSIDPAHNVYALAPAQTMPARKGCMLLRPLTWATSCVGSAFSLAQRTICAPARLALAPFRAAAPPSVATVEDTPTDIISEACPASPVAAELAVRALQQGRSAAVRLRSIMGTAAGRHVLRAFQRSLESAHALAVGGAAVFATAAAWSPRIR</sequence>
<feature type="compositionally biased region" description="Basic residues" evidence="1">
    <location>
        <begin position="1"/>
        <end position="12"/>
    </location>
</feature>
<protein>
    <submittedName>
        <fullName evidence="2">Uncharacterized protein</fullName>
    </submittedName>
</protein>